<dbReference type="InterPro" id="IPR016032">
    <property type="entry name" value="Sig_transdc_resp-reg_C-effctor"/>
</dbReference>
<evidence type="ECO:0000313" key="6">
    <source>
        <dbReference type="Proteomes" id="UP000070529"/>
    </source>
</evidence>
<dbReference type="CDD" id="cd06170">
    <property type="entry name" value="LuxR_C_like"/>
    <property type="match status" value="1"/>
</dbReference>
<dbReference type="EMBL" id="LNTY01000006">
    <property type="protein sequence ID" value="KXF83072.1"/>
    <property type="molecule type" value="Genomic_DNA"/>
</dbReference>
<proteinExistence type="predicted"/>
<keyword evidence="6" id="KW-1185">Reference proteome</keyword>
<dbReference type="GO" id="GO:0003677">
    <property type="term" value="F:DNA binding"/>
    <property type="evidence" value="ECO:0007669"/>
    <property type="project" value="UniProtKB-KW"/>
</dbReference>
<dbReference type="SUPFAM" id="SSF46894">
    <property type="entry name" value="C-terminal effector domain of the bipartite response regulators"/>
    <property type="match status" value="1"/>
</dbReference>
<evidence type="ECO:0000256" key="3">
    <source>
        <dbReference type="ARBA" id="ARBA00023163"/>
    </source>
</evidence>
<evidence type="ECO:0000259" key="4">
    <source>
        <dbReference type="PROSITE" id="PS50043"/>
    </source>
</evidence>
<organism evidence="5 6">
    <name type="scientific">Enterovibrio coralii</name>
    <dbReference type="NCBI Taxonomy" id="294935"/>
    <lineage>
        <taxon>Bacteria</taxon>
        <taxon>Pseudomonadati</taxon>
        <taxon>Pseudomonadota</taxon>
        <taxon>Gammaproteobacteria</taxon>
        <taxon>Vibrionales</taxon>
        <taxon>Vibrionaceae</taxon>
        <taxon>Enterovibrio</taxon>
    </lineage>
</organism>
<reference evidence="5 6" key="1">
    <citation type="submission" date="2015-11" db="EMBL/GenBank/DDBJ databases">
        <title>Genomic Taxonomy of the Vibrionaceae.</title>
        <authorList>
            <person name="Gomez-Gil B."/>
            <person name="Enciso-Ibarra J."/>
        </authorList>
    </citation>
    <scope>NUCLEOTIDE SEQUENCE [LARGE SCALE GENOMIC DNA]</scope>
    <source>
        <strain evidence="5 6">CAIM 912</strain>
    </source>
</reference>
<accession>A0A135IC79</accession>
<comment type="caution">
    <text evidence="5">The sequence shown here is derived from an EMBL/GenBank/DDBJ whole genome shotgun (WGS) entry which is preliminary data.</text>
</comment>
<dbReference type="STRING" id="294935.ATN88_04950"/>
<dbReference type="PROSITE" id="PS50043">
    <property type="entry name" value="HTH_LUXR_2"/>
    <property type="match status" value="1"/>
</dbReference>
<dbReference type="InterPro" id="IPR036388">
    <property type="entry name" value="WH-like_DNA-bd_sf"/>
</dbReference>
<dbReference type="PANTHER" id="PTHR44688">
    <property type="entry name" value="DNA-BINDING TRANSCRIPTIONAL ACTIVATOR DEVR_DOSR"/>
    <property type="match status" value="1"/>
</dbReference>
<name>A0A135IC79_9GAMM</name>
<keyword evidence="1" id="KW-0805">Transcription regulation</keyword>
<dbReference type="PRINTS" id="PR00038">
    <property type="entry name" value="HTHLUXR"/>
</dbReference>
<dbReference type="GO" id="GO:0006355">
    <property type="term" value="P:regulation of DNA-templated transcription"/>
    <property type="evidence" value="ECO:0007669"/>
    <property type="project" value="InterPro"/>
</dbReference>
<dbReference type="AlphaFoldDB" id="A0A135IC79"/>
<keyword evidence="2" id="KW-0238">DNA-binding</keyword>
<dbReference type="Proteomes" id="UP000070529">
    <property type="component" value="Unassembled WGS sequence"/>
</dbReference>
<evidence type="ECO:0000256" key="2">
    <source>
        <dbReference type="ARBA" id="ARBA00023125"/>
    </source>
</evidence>
<feature type="domain" description="HTH luxR-type" evidence="4">
    <location>
        <begin position="292"/>
        <end position="357"/>
    </location>
</feature>
<protein>
    <recommendedName>
        <fullName evidence="4">HTH luxR-type domain-containing protein</fullName>
    </recommendedName>
</protein>
<sequence>MHELIASIYESASNRDWMPALEKLQGELGANRCILGSFNPKELTPNSLHITNLPPVMASFQDTYVHDPIYKVAARVPPREVMILNSVQKEAPFKGSWFFNEYHVRGDVGHIMGSNFILSEEEYAFVALNRSSKQAGFDDEEYKVLSALISHFVTAFDIYEKNCQHAQNKVIFEAICSAYHCAICVVDESGRVQFSNELAEELFRKYRGLSIYQGRLTSCYSLINSQLAQGCQNIAAMGMASPQMTIPIMASEKEPAMQVRLSPIVTDENYHAKQNVRVLVSVKIAESKPITYMSQAYGFTKSEARVAELLVQGNSLQEISDTLFRSRETIKTHLKNLMSKTKTHSQTKLISVLLQHSF</sequence>
<dbReference type="PANTHER" id="PTHR44688:SF16">
    <property type="entry name" value="DNA-BINDING TRANSCRIPTIONAL ACTIVATOR DEVR_DOSR"/>
    <property type="match status" value="1"/>
</dbReference>
<keyword evidence="3" id="KW-0804">Transcription</keyword>
<dbReference type="Gene3D" id="1.10.10.10">
    <property type="entry name" value="Winged helix-like DNA-binding domain superfamily/Winged helix DNA-binding domain"/>
    <property type="match status" value="1"/>
</dbReference>
<gene>
    <name evidence="5" type="ORF">ATN88_04950</name>
</gene>
<dbReference type="InterPro" id="IPR000792">
    <property type="entry name" value="Tscrpt_reg_LuxR_C"/>
</dbReference>
<dbReference type="Pfam" id="PF00196">
    <property type="entry name" value="GerE"/>
    <property type="match status" value="1"/>
</dbReference>
<dbReference type="SMART" id="SM00421">
    <property type="entry name" value="HTH_LUXR"/>
    <property type="match status" value="1"/>
</dbReference>
<evidence type="ECO:0000313" key="5">
    <source>
        <dbReference type="EMBL" id="KXF83072.1"/>
    </source>
</evidence>
<evidence type="ECO:0000256" key="1">
    <source>
        <dbReference type="ARBA" id="ARBA00023015"/>
    </source>
</evidence>